<sequence>MALHEQKKWLCSTSCSVESSDGESNELRRSKRSISKEWNLEIMIVADSKMKRYHGDNLEMYILTLMASVSLIFKDPSIGNNVNISIVKLIIMSEDEDADIIFPSASKTLRNFCRWQQELNAPEGFHHDTAILLTSPTKLPEGPRGPDTLA</sequence>
<evidence type="ECO:0000313" key="2">
    <source>
        <dbReference type="EMBL" id="GIY92605.1"/>
    </source>
</evidence>
<organism evidence="2 3">
    <name type="scientific">Caerostris extrusa</name>
    <name type="common">Bark spider</name>
    <name type="synonym">Caerostris bankana</name>
    <dbReference type="NCBI Taxonomy" id="172846"/>
    <lineage>
        <taxon>Eukaryota</taxon>
        <taxon>Metazoa</taxon>
        <taxon>Ecdysozoa</taxon>
        <taxon>Arthropoda</taxon>
        <taxon>Chelicerata</taxon>
        <taxon>Arachnida</taxon>
        <taxon>Araneae</taxon>
        <taxon>Araneomorphae</taxon>
        <taxon>Entelegynae</taxon>
        <taxon>Araneoidea</taxon>
        <taxon>Araneidae</taxon>
        <taxon>Caerostris</taxon>
    </lineage>
</organism>
<keyword evidence="3" id="KW-1185">Reference proteome</keyword>
<dbReference type="PANTHER" id="PTHR13723:SF278">
    <property type="entry name" value="ADAM METALLOPEPTIDASE WITH THROMBOSPONDIN TYPE 1 MOTIF A, ISOFORM B"/>
    <property type="match status" value="1"/>
</dbReference>
<keyword evidence="2" id="KW-0482">Metalloprotease</keyword>
<dbReference type="GO" id="GO:0030198">
    <property type="term" value="P:extracellular matrix organization"/>
    <property type="evidence" value="ECO:0007669"/>
    <property type="project" value="TreeGrafter"/>
</dbReference>
<dbReference type="InterPro" id="IPR024079">
    <property type="entry name" value="MetalloPept_cat_dom_sf"/>
</dbReference>
<dbReference type="GO" id="GO:0006508">
    <property type="term" value="P:proteolysis"/>
    <property type="evidence" value="ECO:0007669"/>
    <property type="project" value="InterPro"/>
</dbReference>
<evidence type="ECO:0000259" key="1">
    <source>
        <dbReference type="Pfam" id="PF01421"/>
    </source>
</evidence>
<dbReference type="InterPro" id="IPR001590">
    <property type="entry name" value="Peptidase_M12B"/>
</dbReference>
<dbReference type="Proteomes" id="UP001054945">
    <property type="component" value="Unassembled WGS sequence"/>
</dbReference>
<evidence type="ECO:0000313" key="3">
    <source>
        <dbReference type="Proteomes" id="UP001054945"/>
    </source>
</evidence>
<dbReference type="SUPFAM" id="SSF55486">
    <property type="entry name" value="Metalloproteases ('zincins'), catalytic domain"/>
    <property type="match status" value="1"/>
</dbReference>
<dbReference type="Pfam" id="PF01421">
    <property type="entry name" value="Reprolysin"/>
    <property type="match status" value="1"/>
</dbReference>
<comment type="caution">
    <text evidence="2">The sequence shown here is derived from an EMBL/GenBank/DDBJ whole genome shotgun (WGS) entry which is preliminary data.</text>
</comment>
<dbReference type="GO" id="GO:0004222">
    <property type="term" value="F:metalloendopeptidase activity"/>
    <property type="evidence" value="ECO:0007669"/>
    <property type="project" value="InterPro"/>
</dbReference>
<keyword evidence="2" id="KW-0645">Protease</keyword>
<proteinExistence type="predicted"/>
<gene>
    <name evidence="2" type="primary">ADAMTS9</name>
    <name evidence="2" type="ORF">CEXT_296941</name>
</gene>
<name>A0AAV4XBX7_CAEEX</name>
<dbReference type="PANTHER" id="PTHR13723">
    <property type="entry name" value="ADAMTS A DISINTEGRIN AND METALLOPROTEASE WITH THROMBOSPONDIN MOTIFS PROTEASE"/>
    <property type="match status" value="1"/>
</dbReference>
<keyword evidence="2" id="KW-0378">Hydrolase</keyword>
<protein>
    <submittedName>
        <fullName evidence="2">A disintegrin and metalloproteinase with thrombospondin motifs 9</fullName>
    </submittedName>
</protein>
<reference evidence="2 3" key="1">
    <citation type="submission" date="2021-06" db="EMBL/GenBank/DDBJ databases">
        <title>Caerostris extrusa draft genome.</title>
        <authorList>
            <person name="Kono N."/>
            <person name="Arakawa K."/>
        </authorList>
    </citation>
    <scope>NUCLEOTIDE SEQUENCE [LARGE SCALE GENOMIC DNA]</scope>
</reference>
<dbReference type="Gene3D" id="3.40.390.10">
    <property type="entry name" value="Collagenase (Catalytic Domain)"/>
    <property type="match status" value="1"/>
</dbReference>
<feature type="domain" description="Peptidase M12B" evidence="1">
    <location>
        <begin position="40"/>
        <end position="135"/>
    </location>
</feature>
<dbReference type="InterPro" id="IPR050439">
    <property type="entry name" value="ADAMTS_ADAMTS-like"/>
</dbReference>
<dbReference type="GO" id="GO:0031012">
    <property type="term" value="C:extracellular matrix"/>
    <property type="evidence" value="ECO:0007669"/>
    <property type="project" value="TreeGrafter"/>
</dbReference>
<dbReference type="AlphaFoldDB" id="A0AAV4XBX7"/>
<accession>A0AAV4XBX7</accession>
<dbReference type="EMBL" id="BPLR01017562">
    <property type="protein sequence ID" value="GIY92605.1"/>
    <property type="molecule type" value="Genomic_DNA"/>
</dbReference>